<keyword evidence="1" id="KW-0479">Metal-binding</keyword>
<keyword evidence="2" id="KW-0378">Hydrolase</keyword>
<dbReference type="EMBL" id="AXZF01000039">
    <property type="protein sequence ID" value="ERT68995.1"/>
    <property type="molecule type" value="Genomic_DNA"/>
</dbReference>
<evidence type="ECO:0000313" key="6">
    <source>
        <dbReference type="Proteomes" id="UP000017081"/>
    </source>
</evidence>
<comment type="caution">
    <text evidence="5">The sequence shown here is derived from an EMBL/GenBank/DDBJ whole genome shotgun (WGS) entry which is preliminary data.</text>
</comment>
<dbReference type="PANTHER" id="PTHR43808">
    <property type="entry name" value="ACETYLORNITHINE DEACETYLASE"/>
    <property type="match status" value="1"/>
</dbReference>
<dbReference type="PIRSF" id="PIRSF037238">
    <property type="entry name" value="Carboxypeptidase_G2"/>
    <property type="match status" value="1"/>
</dbReference>
<dbReference type="SUPFAM" id="SSF53187">
    <property type="entry name" value="Zn-dependent exopeptidases"/>
    <property type="match status" value="1"/>
</dbReference>
<dbReference type="Gene3D" id="3.30.70.360">
    <property type="match status" value="1"/>
</dbReference>
<evidence type="ECO:0000256" key="2">
    <source>
        <dbReference type="ARBA" id="ARBA00022801"/>
    </source>
</evidence>
<feature type="domain" description="Peptidase M20 dimerisation" evidence="4">
    <location>
        <begin position="189"/>
        <end position="288"/>
    </location>
</feature>
<evidence type="ECO:0000313" key="5">
    <source>
        <dbReference type="EMBL" id="ERT68995.1"/>
    </source>
</evidence>
<evidence type="ECO:0000256" key="3">
    <source>
        <dbReference type="PIRSR" id="PIRSR037238-1"/>
    </source>
</evidence>
<dbReference type="GO" id="GO:0016787">
    <property type="term" value="F:hydrolase activity"/>
    <property type="evidence" value="ECO:0007669"/>
    <property type="project" value="UniProtKB-KW"/>
</dbReference>
<dbReference type="Gene3D" id="3.40.630.10">
    <property type="entry name" value="Zn peptidases"/>
    <property type="match status" value="1"/>
</dbReference>
<reference evidence="5 6" key="1">
    <citation type="submission" date="2013-08" db="EMBL/GenBank/DDBJ databases">
        <authorList>
            <person name="Weinstock G."/>
            <person name="Sodergren E."/>
            <person name="Wylie T."/>
            <person name="Fulton L."/>
            <person name="Fulton R."/>
            <person name="Fronick C."/>
            <person name="O'Laughlin M."/>
            <person name="Godfrey J."/>
            <person name="Miner T."/>
            <person name="Herter B."/>
            <person name="Appelbaum E."/>
            <person name="Cordes M."/>
            <person name="Lek S."/>
            <person name="Wollam A."/>
            <person name="Pepin K.H."/>
            <person name="Palsikar V.B."/>
            <person name="Mitreva M."/>
            <person name="Wilson R.K."/>
        </authorList>
    </citation>
    <scope>NUCLEOTIDE SEQUENCE [LARGE SCALE GENOMIC DNA]</scope>
    <source>
        <strain evidence="5 6">ATCC BAA-474</strain>
    </source>
</reference>
<dbReference type="RefSeq" id="WP_023050640.1">
    <property type="nucleotide sequence ID" value="NZ_CP173065.2"/>
</dbReference>
<accession>U7VBT5</accession>
<organism evidence="5 6">
    <name type="scientific">Cetobacterium somerae ATCC BAA-474</name>
    <dbReference type="NCBI Taxonomy" id="1319815"/>
    <lineage>
        <taxon>Bacteria</taxon>
        <taxon>Fusobacteriati</taxon>
        <taxon>Fusobacteriota</taxon>
        <taxon>Fusobacteriia</taxon>
        <taxon>Fusobacteriales</taxon>
        <taxon>Fusobacteriaceae</taxon>
        <taxon>Cetobacterium</taxon>
    </lineage>
</organism>
<dbReference type="HOGENOM" id="CLU_021802_7_0_0"/>
<evidence type="ECO:0000259" key="4">
    <source>
        <dbReference type="Pfam" id="PF07687"/>
    </source>
</evidence>
<gene>
    <name evidence="5" type="ORF">HMPREF0202_01100</name>
</gene>
<keyword evidence="6" id="KW-1185">Reference proteome</keyword>
<dbReference type="Pfam" id="PF01546">
    <property type="entry name" value="Peptidase_M20"/>
    <property type="match status" value="1"/>
</dbReference>
<dbReference type="AlphaFoldDB" id="U7VBT5"/>
<dbReference type="PANTHER" id="PTHR43808:SF9">
    <property type="entry name" value="BLL0789 PROTEIN"/>
    <property type="match status" value="1"/>
</dbReference>
<dbReference type="PATRIC" id="fig|1319815.3.peg.1057"/>
<protein>
    <recommendedName>
        <fullName evidence="4">Peptidase M20 dimerisation domain-containing protein</fullName>
    </recommendedName>
</protein>
<evidence type="ECO:0000256" key="1">
    <source>
        <dbReference type="ARBA" id="ARBA00022723"/>
    </source>
</evidence>
<dbReference type="eggNOG" id="COG0624">
    <property type="taxonomic scope" value="Bacteria"/>
</dbReference>
<feature type="active site" description="Proton acceptor" evidence="3">
    <location>
        <position position="150"/>
    </location>
</feature>
<dbReference type="GO" id="GO:0046872">
    <property type="term" value="F:metal ion binding"/>
    <property type="evidence" value="ECO:0007669"/>
    <property type="project" value="UniProtKB-KW"/>
</dbReference>
<sequence>MKYNLEKAFKFIEENEKEMQQVWIDLCKVESPSIDTEGVNQAVEFLGEKLNGYGMETKIHKFSQGPNSITAYFNNGSTEKEMAILGHLDTVHKKGLFGEEVVKVDIENDMIYGPGVLDCKGGVIVGTLVARALNSIGYDKMIKLAFSGDEEVGHRYTLGEGKQFFLDELKGFKACIDCETGFVDGRVVVGRKGTTNFKIAIRGKAAHSGNEPQNGISAIKEAAYKTINIEKNNDFNSIHYNVGVIEGGTSQNTIPEFCTLTVNVRFRKLSDLEKIKNFLTEITNTSFVEGTTAEITQISLSDPMEQTEKNIKLFEILKKNSEELGFGTPYSCYLGGGSDAAHSVTLGIPTLCGMGVKGYENHTIRERAVLSSLVERAKLIVKTILTLPENFEGEN</sequence>
<name>U7VBT5_9FUSO</name>
<dbReference type="InterPro" id="IPR017150">
    <property type="entry name" value="Pept_M20_glutamate_carboxypep"/>
</dbReference>
<dbReference type="STRING" id="1319815.HMPREF0202_01100"/>
<dbReference type="Pfam" id="PF07687">
    <property type="entry name" value="M20_dimer"/>
    <property type="match status" value="1"/>
</dbReference>
<dbReference type="InterPro" id="IPR011650">
    <property type="entry name" value="Peptidase_M20_dimer"/>
</dbReference>
<dbReference type="InterPro" id="IPR036264">
    <property type="entry name" value="Bact_exopeptidase_dim_dom"/>
</dbReference>
<feature type="active site" evidence="3">
    <location>
        <position position="89"/>
    </location>
</feature>
<dbReference type="InterPro" id="IPR050072">
    <property type="entry name" value="Peptidase_M20A"/>
</dbReference>
<dbReference type="SUPFAM" id="SSF55031">
    <property type="entry name" value="Bacterial exopeptidase dimerisation domain"/>
    <property type="match status" value="1"/>
</dbReference>
<proteinExistence type="predicted"/>
<dbReference type="Proteomes" id="UP000017081">
    <property type="component" value="Unassembled WGS sequence"/>
</dbReference>
<dbReference type="InterPro" id="IPR002933">
    <property type="entry name" value="Peptidase_M20"/>
</dbReference>